<comment type="caution">
    <text evidence="3">The sequence shown here is derived from an EMBL/GenBank/DDBJ whole genome shotgun (WGS) entry which is preliminary data.</text>
</comment>
<gene>
    <name evidence="3" type="ORF">EGW08_014249</name>
</gene>
<accession>A0A3S1B8Z9</accession>
<keyword evidence="2" id="KW-0732">Signal</keyword>
<evidence type="ECO:0000256" key="1">
    <source>
        <dbReference type="SAM" id="MobiDB-lite"/>
    </source>
</evidence>
<dbReference type="AlphaFoldDB" id="A0A3S1B8Z9"/>
<feature type="region of interest" description="Disordered" evidence="1">
    <location>
        <begin position="184"/>
        <end position="242"/>
    </location>
</feature>
<sequence>MHRLQALPLMGLFIFTNTVTSRLLSVPPPLTPPEVKVPFYVRGKVPRRQRWLINSGLSRLLQETRLLRGRKLSVNSLFTSGLGSDGEKVTRVQPVVQVDGRTLPDSEVNSLLRRVAYKFSNFIKFPLFTGRVHTQFSPSQDNRQGKSSPKSLANPLYSPGSHDMEARADIGHLGWAGRDATSLCGDQLQPARPGDEGEGDAVNPNRHRYETVGWCERSPADTPDGREDSSPSLETRAQTEFSTGHRVNWDQRPNTTDGPGEWTGVPSELSPNLVVRQTVLQMAPIVRQVLRQESRSLEVRRQVKVTRGVATIRTSTPCLPRLAMEQAHCDLDKFTNFRYIDDLAPPVSGSN</sequence>
<feature type="compositionally biased region" description="Polar residues" evidence="1">
    <location>
        <begin position="230"/>
        <end position="242"/>
    </location>
</feature>
<feature type="chain" id="PRO_5018616863" evidence="2">
    <location>
        <begin position="22"/>
        <end position="351"/>
    </location>
</feature>
<proteinExistence type="predicted"/>
<name>A0A3S1B8Z9_ELYCH</name>
<feature type="signal peptide" evidence="2">
    <location>
        <begin position="1"/>
        <end position="21"/>
    </location>
</feature>
<reference evidence="3 4" key="1">
    <citation type="submission" date="2019-01" db="EMBL/GenBank/DDBJ databases">
        <title>A draft genome assembly of the solar-powered sea slug Elysia chlorotica.</title>
        <authorList>
            <person name="Cai H."/>
            <person name="Li Q."/>
            <person name="Fang X."/>
            <person name="Li J."/>
            <person name="Curtis N.E."/>
            <person name="Altenburger A."/>
            <person name="Shibata T."/>
            <person name="Feng M."/>
            <person name="Maeda T."/>
            <person name="Schwartz J.A."/>
            <person name="Shigenobu S."/>
            <person name="Lundholm N."/>
            <person name="Nishiyama T."/>
            <person name="Yang H."/>
            <person name="Hasebe M."/>
            <person name="Li S."/>
            <person name="Pierce S.K."/>
            <person name="Wang J."/>
        </authorList>
    </citation>
    <scope>NUCLEOTIDE SEQUENCE [LARGE SCALE GENOMIC DNA]</scope>
    <source>
        <strain evidence="3">EC2010</strain>
        <tissue evidence="3">Whole organism of an adult</tissue>
    </source>
</reference>
<dbReference type="EMBL" id="RQTK01000539">
    <property type="protein sequence ID" value="RUS77988.1"/>
    <property type="molecule type" value="Genomic_DNA"/>
</dbReference>
<feature type="compositionally biased region" description="Polar residues" evidence="1">
    <location>
        <begin position="136"/>
        <end position="151"/>
    </location>
</feature>
<keyword evidence="4" id="KW-1185">Reference proteome</keyword>
<evidence type="ECO:0000313" key="3">
    <source>
        <dbReference type="EMBL" id="RUS77988.1"/>
    </source>
</evidence>
<dbReference type="Proteomes" id="UP000271974">
    <property type="component" value="Unassembled WGS sequence"/>
</dbReference>
<evidence type="ECO:0000313" key="4">
    <source>
        <dbReference type="Proteomes" id="UP000271974"/>
    </source>
</evidence>
<organism evidence="3 4">
    <name type="scientific">Elysia chlorotica</name>
    <name type="common">Eastern emerald elysia</name>
    <name type="synonym">Sea slug</name>
    <dbReference type="NCBI Taxonomy" id="188477"/>
    <lineage>
        <taxon>Eukaryota</taxon>
        <taxon>Metazoa</taxon>
        <taxon>Spiralia</taxon>
        <taxon>Lophotrochozoa</taxon>
        <taxon>Mollusca</taxon>
        <taxon>Gastropoda</taxon>
        <taxon>Heterobranchia</taxon>
        <taxon>Euthyneura</taxon>
        <taxon>Panpulmonata</taxon>
        <taxon>Sacoglossa</taxon>
        <taxon>Placobranchoidea</taxon>
        <taxon>Plakobranchidae</taxon>
        <taxon>Elysia</taxon>
    </lineage>
</organism>
<feature type="region of interest" description="Disordered" evidence="1">
    <location>
        <begin position="136"/>
        <end position="164"/>
    </location>
</feature>
<protein>
    <submittedName>
        <fullName evidence="3">Uncharacterized protein</fullName>
    </submittedName>
</protein>
<evidence type="ECO:0000256" key="2">
    <source>
        <dbReference type="SAM" id="SignalP"/>
    </source>
</evidence>